<protein>
    <recommendedName>
        <fullName evidence="8">BBSome complex member BBS5 PH domain-containing protein</fullName>
    </recommendedName>
</protein>
<feature type="domain" description="BBSome complex member BBS5 PH" evidence="8">
    <location>
        <begin position="101"/>
        <end position="155"/>
    </location>
</feature>
<dbReference type="AlphaFoldDB" id="A0AAN9Y8H7"/>
<evidence type="ECO:0000313" key="9">
    <source>
        <dbReference type="EMBL" id="KAK7604038.1"/>
    </source>
</evidence>
<dbReference type="GO" id="GO:0034464">
    <property type="term" value="C:BBSome"/>
    <property type="evidence" value="ECO:0007669"/>
    <property type="project" value="InterPro"/>
</dbReference>
<evidence type="ECO:0000256" key="6">
    <source>
        <dbReference type="ARBA" id="ARBA00023212"/>
    </source>
</evidence>
<dbReference type="GO" id="GO:0060271">
    <property type="term" value="P:cilium assembly"/>
    <property type="evidence" value="ECO:0007669"/>
    <property type="project" value="TreeGrafter"/>
</dbReference>
<dbReference type="InterPro" id="IPR006606">
    <property type="entry name" value="BBL5"/>
</dbReference>
<keyword evidence="4" id="KW-0963">Cytoplasm</keyword>
<name>A0AAN9Y8H7_9HEMI</name>
<comment type="caution">
    <text evidence="9">The sequence shown here is derived from an EMBL/GenBank/DDBJ whole genome shotgun (WGS) entry which is preliminary data.</text>
</comment>
<dbReference type="Pfam" id="PF07289">
    <property type="entry name" value="BBL5"/>
    <property type="match status" value="1"/>
</dbReference>
<organism evidence="9 10">
    <name type="scientific">Parthenolecanium corni</name>
    <dbReference type="NCBI Taxonomy" id="536013"/>
    <lineage>
        <taxon>Eukaryota</taxon>
        <taxon>Metazoa</taxon>
        <taxon>Ecdysozoa</taxon>
        <taxon>Arthropoda</taxon>
        <taxon>Hexapoda</taxon>
        <taxon>Insecta</taxon>
        <taxon>Pterygota</taxon>
        <taxon>Neoptera</taxon>
        <taxon>Paraneoptera</taxon>
        <taxon>Hemiptera</taxon>
        <taxon>Sternorrhyncha</taxon>
        <taxon>Coccoidea</taxon>
        <taxon>Coccidae</taxon>
        <taxon>Parthenolecanium</taxon>
    </lineage>
</organism>
<dbReference type="EMBL" id="JBBCAQ010000004">
    <property type="protein sequence ID" value="KAK7604038.1"/>
    <property type="molecule type" value="Genomic_DNA"/>
</dbReference>
<dbReference type="PANTHER" id="PTHR21351">
    <property type="entry name" value="BARDET-BIEDL SYNDROME PROTEIN 5"/>
    <property type="match status" value="1"/>
</dbReference>
<accession>A0AAN9Y8H7</accession>
<dbReference type="Proteomes" id="UP001367676">
    <property type="component" value="Unassembled WGS sequence"/>
</dbReference>
<evidence type="ECO:0000256" key="3">
    <source>
        <dbReference type="ARBA" id="ARBA00005822"/>
    </source>
</evidence>
<evidence type="ECO:0000256" key="1">
    <source>
        <dbReference type="ARBA" id="ARBA00004138"/>
    </source>
</evidence>
<evidence type="ECO:0000256" key="7">
    <source>
        <dbReference type="ARBA" id="ARBA00023273"/>
    </source>
</evidence>
<reference evidence="9 10" key="1">
    <citation type="submission" date="2024-03" db="EMBL/GenBank/DDBJ databases">
        <title>Adaptation during the transition from Ophiocordyceps entomopathogen to insect associate is accompanied by gene loss and intensified selection.</title>
        <authorList>
            <person name="Ward C.M."/>
            <person name="Onetto C.A."/>
            <person name="Borneman A.R."/>
        </authorList>
    </citation>
    <scope>NUCLEOTIDE SEQUENCE [LARGE SCALE GENOMIC DNA]</scope>
    <source>
        <strain evidence="9">AWRI1</strain>
        <tissue evidence="9">Single Adult Female</tissue>
    </source>
</reference>
<evidence type="ECO:0000256" key="4">
    <source>
        <dbReference type="ARBA" id="ARBA00022490"/>
    </source>
</evidence>
<dbReference type="SMART" id="SM00683">
    <property type="entry name" value="DM16"/>
    <property type="match status" value="1"/>
</dbReference>
<gene>
    <name evidence="9" type="ORF">V9T40_004311</name>
</gene>
<keyword evidence="7" id="KW-0966">Cell projection</keyword>
<evidence type="ECO:0000256" key="5">
    <source>
        <dbReference type="ARBA" id="ARBA00023069"/>
    </source>
</evidence>
<evidence type="ECO:0000259" key="8">
    <source>
        <dbReference type="SMART" id="SM00683"/>
    </source>
</evidence>
<keyword evidence="5" id="KW-0969">Cilium</keyword>
<comment type="subcellular location">
    <subcellularLocation>
        <location evidence="1">Cell projection</location>
        <location evidence="1">Cilium</location>
    </subcellularLocation>
    <subcellularLocation>
        <location evidence="2">Cytoplasm</location>
        <location evidence="2">Cytoskeleton</location>
    </subcellularLocation>
</comment>
<keyword evidence="10" id="KW-1185">Reference proteome</keyword>
<dbReference type="InterPro" id="IPR014003">
    <property type="entry name" value="BBS5_PH"/>
</dbReference>
<dbReference type="GO" id="GO:0036064">
    <property type="term" value="C:ciliary basal body"/>
    <property type="evidence" value="ECO:0007669"/>
    <property type="project" value="TreeGrafter"/>
</dbReference>
<keyword evidence="6" id="KW-0206">Cytoskeleton</keyword>
<dbReference type="PANTHER" id="PTHR21351:SF0">
    <property type="entry name" value="BARDET-BIEDL SYNDROME 5 PROTEIN"/>
    <property type="match status" value="1"/>
</dbReference>
<evidence type="ECO:0000256" key="2">
    <source>
        <dbReference type="ARBA" id="ARBA00004245"/>
    </source>
</evidence>
<evidence type="ECO:0000313" key="10">
    <source>
        <dbReference type="Proteomes" id="UP001367676"/>
    </source>
</evidence>
<proteinExistence type="inferred from homology"/>
<sequence length="293" mass="33364">MEMRAGEKVIDQLDYIEDTKGNGGDKGRLRLKGITEALHVLTKYNGCRYEFIFTNLIPGNSRHFTSVMGVHRAYLSSKIYRELRLRGAVICDKQLRMLEKEKLYMTVDGVWNLSSDQGNLGSFVVTNVRIVWFAEMNETFNVSLPYIQIASIRMRESRFGLAVVIESTLGSGGYVLGFRLDPVERLHKITEELQNLYKVHLEHPELGVYYSVTSAPLLPEESTVARREEIVEFDENVNDLSNALAAYSLDQRDENNSEPVYCPDLGLAVEKLKPGYSMKTLWEVIPTNNEQVN</sequence>
<comment type="similarity">
    <text evidence="3">Belongs to the BBS5 family.</text>
</comment>
<dbReference type="GO" id="GO:0032266">
    <property type="term" value="F:phosphatidylinositol-3-phosphate binding"/>
    <property type="evidence" value="ECO:0007669"/>
    <property type="project" value="TreeGrafter"/>
</dbReference>